<reference evidence="1 2" key="1">
    <citation type="submission" date="2020-06" db="EMBL/GenBank/DDBJ databases">
        <title>Transcriptomic and genomic resources for Thalictrum thalictroides and T. hernandezii: Facilitating candidate gene discovery in an emerging model plant lineage.</title>
        <authorList>
            <person name="Arias T."/>
            <person name="Riano-Pachon D.M."/>
            <person name="Di Stilio V.S."/>
        </authorList>
    </citation>
    <scope>NUCLEOTIDE SEQUENCE [LARGE SCALE GENOMIC DNA]</scope>
    <source>
        <strain evidence="2">cv. WT478/WT964</strain>
        <tissue evidence="1">Leaves</tissue>
    </source>
</reference>
<accession>A0A7J6X702</accession>
<keyword evidence="2" id="KW-1185">Reference proteome</keyword>
<dbReference type="EMBL" id="JABWDY010003916">
    <property type="protein sequence ID" value="KAF5205556.1"/>
    <property type="molecule type" value="Genomic_DNA"/>
</dbReference>
<proteinExistence type="predicted"/>
<organism evidence="1 2">
    <name type="scientific">Thalictrum thalictroides</name>
    <name type="common">Rue-anemone</name>
    <name type="synonym">Anemone thalictroides</name>
    <dbReference type="NCBI Taxonomy" id="46969"/>
    <lineage>
        <taxon>Eukaryota</taxon>
        <taxon>Viridiplantae</taxon>
        <taxon>Streptophyta</taxon>
        <taxon>Embryophyta</taxon>
        <taxon>Tracheophyta</taxon>
        <taxon>Spermatophyta</taxon>
        <taxon>Magnoliopsida</taxon>
        <taxon>Ranunculales</taxon>
        <taxon>Ranunculaceae</taxon>
        <taxon>Thalictroideae</taxon>
        <taxon>Thalictrum</taxon>
    </lineage>
</organism>
<gene>
    <name evidence="1" type="ORF">FRX31_004862</name>
</gene>
<comment type="caution">
    <text evidence="1">The sequence shown here is derived from an EMBL/GenBank/DDBJ whole genome shotgun (WGS) entry which is preliminary data.</text>
</comment>
<protein>
    <submittedName>
        <fullName evidence="1">Uncharacterized protein</fullName>
    </submittedName>
</protein>
<evidence type="ECO:0000313" key="2">
    <source>
        <dbReference type="Proteomes" id="UP000554482"/>
    </source>
</evidence>
<dbReference type="AlphaFoldDB" id="A0A7J6X702"/>
<name>A0A7J6X702_THATH</name>
<evidence type="ECO:0000313" key="1">
    <source>
        <dbReference type="EMBL" id="KAF5205556.1"/>
    </source>
</evidence>
<sequence length="62" mass="7330">MLTFLLCSSYDIDLKLVVYYVAMSDDHIKIFKIKPHIWQHLLWPSYVLPLVEGVVDCTYLEI</sequence>
<dbReference type="Proteomes" id="UP000554482">
    <property type="component" value="Unassembled WGS sequence"/>
</dbReference>